<dbReference type="PROSITE" id="PS50977">
    <property type="entry name" value="HTH_TETR_2"/>
    <property type="match status" value="1"/>
</dbReference>
<comment type="function">
    <text evidence="7">Repressor involved in choline regulation of the bet genes.</text>
</comment>
<evidence type="ECO:0000256" key="3">
    <source>
        <dbReference type="ARBA" id="ARBA00023015"/>
    </source>
</evidence>
<sequence>MGRPSLKDQRRRDLIRACIQAIHEDGPEAASLARIAKRAGLTAGIVGHYFGDKAELMEATMGHIGRELGRETARRLAAATTPLERLHAVIDANLGPDQFRPDTSAVWLAFWGRLNHSPRLARIQRINSARLHSNLRHALKALLPDDPEAVARITLGLSTLIDGLWLRAALDHGGIDPAETRALAVHYLHTALREAQDSKQASP</sequence>
<keyword evidence="11" id="KW-1185">Reference proteome</keyword>
<evidence type="ECO:0000259" key="9">
    <source>
        <dbReference type="PROSITE" id="PS50977"/>
    </source>
</evidence>
<evidence type="ECO:0000256" key="1">
    <source>
        <dbReference type="ARBA" id="ARBA00004719"/>
    </source>
</evidence>
<keyword evidence="2 7" id="KW-0678">Repressor</keyword>
<evidence type="ECO:0000256" key="5">
    <source>
        <dbReference type="ARBA" id="ARBA00023163"/>
    </source>
</evidence>
<dbReference type="SUPFAM" id="SSF46689">
    <property type="entry name" value="Homeodomain-like"/>
    <property type="match status" value="1"/>
</dbReference>
<evidence type="ECO:0000313" key="10">
    <source>
        <dbReference type="EMBL" id="MBB4286513.1"/>
    </source>
</evidence>
<dbReference type="NCBIfam" id="NF001978">
    <property type="entry name" value="PRK00767.1"/>
    <property type="match status" value="1"/>
</dbReference>
<dbReference type="Pfam" id="PF13977">
    <property type="entry name" value="TetR_C_6"/>
    <property type="match status" value="1"/>
</dbReference>
<dbReference type="AlphaFoldDB" id="A0A7W6WLB0"/>
<organism evidence="10 11">
    <name type="scientific">Roseospira goensis</name>
    <dbReference type="NCBI Taxonomy" id="391922"/>
    <lineage>
        <taxon>Bacteria</taxon>
        <taxon>Pseudomonadati</taxon>
        <taxon>Pseudomonadota</taxon>
        <taxon>Alphaproteobacteria</taxon>
        <taxon>Rhodospirillales</taxon>
        <taxon>Rhodospirillaceae</taxon>
        <taxon>Roseospira</taxon>
    </lineage>
</organism>
<dbReference type="PANTHER" id="PTHR30055:SF234">
    <property type="entry name" value="HTH-TYPE TRANSCRIPTIONAL REGULATOR BETI"/>
    <property type="match status" value="1"/>
</dbReference>
<evidence type="ECO:0000256" key="7">
    <source>
        <dbReference type="HAMAP-Rule" id="MF_00768"/>
    </source>
</evidence>
<reference evidence="10 11" key="1">
    <citation type="submission" date="2020-08" db="EMBL/GenBank/DDBJ databases">
        <title>Genome sequencing of Purple Non-Sulfur Bacteria from various extreme environments.</title>
        <authorList>
            <person name="Mayer M."/>
        </authorList>
    </citation>
    <scope>NUCLEOTIDE SEQUENCE [LARGE SCALE GENOMIC DNA]</scope>
    <source>
        <strain evidence="10 11">JA135</strain>
    </source>
</reference>
<accession>A0A7W6WLB0</accession>
<proteinExistence type="inferred from homology"/>
<evidence type="ECO:0000256" key="6">
    <source>
        <dbReference type="ARBA" id="ARBA00024936"/>
    </source>
</evidence>
<dbReference type="InterPro" id="IPR001647">
    <property type="entry name" value="HTH_TetR"/>
</dbReference>
<dbReference type="InterPro" id="IPR009057">
    <property type="entry name" value="Homeodomain-like_sf"/>
</dbReference>
<dbReference type="Proteomes" id="UP000555728">
    <property type="component" value="Unassembled WGS sequence"/>
</dbReference>
<dbReference type="GO" id="GO:0003700">
    <property type="term" value="F:DNA-binding transcription factor activity"/>
    <property type="evidence" value="ECO:0007669"/>
    <property type="project" value="UniProtKB-UniRule"/>
</dbReference>
<dbReference type="PANTHER" id="PTHR30055">
    <property type="entry name" value="HTH-TYPE TRANSCRIPTIONAL REGULATOR RUTR"/>
    <property type="match status" value="1"/>
</dbReference>
<gene>
    <name evidence="7" type="primary">betI</name>
    <name evidence="10" type="ORF">GGD88_002245</name>
</gene>
<dbReference type="UniPathway" id="UPA00529"/>
<keyword evidence="3 7" id="KW-0805">Transcription regulation</keyword>
<dbReference type="InterPro" id="IPR036271">
    <property type="entry name" value="Tet_transcr_reg_TetR-rel_C_sf"/>
</dbReference>
<evidence type="ECO:0000256" key="2">
    <source>
        <dbReference type="ARBA" id="ARBA00022491"/>
    </source>
</evidence>
<dbReference type="EMBL" id="JACIGI010000017">
    <property type="protein sequence ID" value="MBB4286513.1"/>
    <property type="molecule type" value="Genomic_DNA"/>
</dbReference>
<dbReference type="InterPro" id="IPR017757">
    <property type="entry name" value="Tscrpt_rep_BetI"/>
</dbReference>
<feature type="domain" description="HTH tetR-type" evidence="9">
    <location>
        <begin position="8"/>
        <end position="68"/>
    </location>
</feature>
<dbReference type="Gene3D" id="1.10.357.10">
    <property type="entry name" value="Tetracycline Repressor, domain 2"/>
    <property type="match status" value="1"/>
</dbReference>
<evidence type="ECO:0000256" key="4">
    <source>
        <dbReference type="ARBA" id="ARBA00023125"/>
    </source>
</evidence>
<dbReference type="RefSeq" id="WP_184435429.1">
    <property type="nucleotide sequence ID" value="NZ_JACIGI010000017.1"/>
</dbReference>
<dbReference type="SUPFAM" id="SSF48498">
    <property type="entry name" value="Tetracyclin repressor-like, C-terminal domain"/>
    <property type="match status" value="1"/>
</dbReference>
<comment type="caution">
    <text evidence="10">The sequence shown here is derived from an EMBL/GenBank/DDBJ whole genome shotgun (WGS) entry which is preliminary data.</text>
</comment>
<dbReference type="GO" id="GO:0000976">
    <property type="term" value="F:transcription cis-regulatory region binding"/>
    <property type="evidence" value="ECO:0007669"/>
    <property type="project" value="TreeGrafter"/>
</dbReference>
<dbReference type="InterPro" id="IPR039538">
    <property type="entry name" value="BetI_C"/>
</dbReference>
<dbReference type="GO" id="GO:0019285">
    <property type="term" value="P:glycine betaine biosynthetic process from choline"/>
    <property type="evidence" value="ECO:0007669"/>
    <property type="project" value="UniProtKB-UniRule"/>
</dbReference>
<comment type="function">
    <text evidence="6">Repressor involved in the biosynthesis of the osmoprotectant glycine betaine. It represses transcription of the choline transporter BetT and the genes of BetAB involved in the synthesis of glycine betaine.</text>
</comment>
<dbReference type="Pfam" id="PF00440">
    <property type="entry name" value="TetR_N"/>
    <property type="match status" value="1"/>
</dbReference>
<name>A0A7W6WLB0_9PROT</name>
<keyword evidence="4 7" id="KW-0238">DNA-binding</keyword>
<feature type="DNA-binding region" description="H-T-H motif" evidence="7 8">
    <location>
        <begin position="31"/>
        <end position="50"/>
    </location>
</feature>
<comment type="pathway">
    <text evidence="1 7">Amine and polyamine biosynthesis; betaine biosynthesis via choline pathway [regulation].</text>
</comment>
<protein>
    <recommendedName>
        <fullName evidence="7">HTH-type transcriptional regulator BetI</fullName>
    </recommendedName>
</protein>
<keyword evidence="5 7" id="KW-0804">Transcription</keyword>
<dbReference type="HAMAP" id="MF_00768">
    <property type="entry name" value="HTH_type_BetI"/>
    <property type="match status" value="1"/>
</dbReference>
<dbReference type="NCBIfam" id="TIGR03384">
    <property type="entry name" value="betaine_BetI"/>
    <property type="match status" value="1"/>
</dbReference>
<dbReference type="InterPro" id="IPR050109">
    <property type="entry name" value="HTH-type_TetR-like_transc_reg"/>
</dbReference>
<evidence type="ECO:0000256" key="8">
    <source>
        <dbReference type="PROSITE-ProRule" id="PRU00335"/>
    </source>
</evidence>
<dbReference type="GO" id="GO:0045892">
    <property type="term" value="P:negative regulation of DNA-templated transcription"/>
    <property type="evidence" value="ECO:0007669"/>
    <property type="project" value="UniProtKB-UniRule"/>
</dbReference>
<evidence type="ECO:0000313" key="11">
    <source>
        <dbReference type="Proteomes" id="UP000555728"/>
    </source>
</evidence>